<dbReference type="GO" id="GO:0005975">
    <property type="term" value="P:carbohydrate metabolic process"/>
    <property type="evidence" value="ECO:0007669"/>
    <property type="project" value="InterPro"/>
</dbReference>
<evidence type="ECO:0000256" key="3">
    <source>
        <dbReference type="ARBA" id="ARBA00005735"/>
    </source>
</evidence>
<comment type="pathway">
    <text evidence="2">Protein modification; protein glycosylation.</text>
</comment>
<reference evidence="14" key="1">
    <citation type="journal article" date="2023" name="Mol. Biol. Evol.">
        <title>Third-Generation Sequencing Reveals the Adaptive Role of the Epigenome in Three Deep-Sea Polychaetes.</title>
        <authorList>
            <person name="Perez M."/>
            <person name="Aroh O."/>
            <person name="Sun Y."/>
            <person name="Lan Y."/>
            <person name="Juniper S.K."/>
            <person name="Young C.R."/>
            <person name="Angers B."/>
            <person name="Qian P.Y."/>
        </authorList>
    </citation>
    <scope>NUCLEOTIDE SEQUENCE</scope>
    <source>
        <strain evidence="14">R07B-5</strain>
    </source>
</reference>
<keyword evidence="7" id="KW-0735">Signal-anchor</keyword>
<dbReference type="GO" id="GO:0016020">
    <property type="term" value="C:membrane"/>
    <property type="evidence" value="ECO:0007669"/>
    <property type="project" value="UniProtKB-SubCell"/>
</dbReference>
<keyword evidence="10" id="KW-0325">Glycoprotein</keyword>
<dbReference type="Pfam" id="PF02709">
    <property type="entry name" value="Glyco_transf_7C"/>
    <property type="match status" value="1"/>
</dbReference>
<dbReference type="InterPro" id="IPR029044">
    <property type="entry name" value="Nucleotide-diphossugar_trans"/>
</dbReference>
<keyword evidence="9" id="KW-0472">Membrane</keyword>
<comment type="caution">
    <text evidence="14">The sequence shown here is derived from an EMBL/GenBank/DDBJ whole genome shotgun (WGS) entry which is preliminary data.</text>
</comment>
<feature type="domain" description="Galactosyltransferase N-terminal" evidence="13">
    <location>
        <begin position="1"/>
        <end position="36"/>
    </location>
</feature>
<keyword evidence="4" id="KW-0328">Glycosyltransferase</keyword>
<dbReference type="Gene3D" id="3.90.550.10">
    <property type="entry name" value="Spore Coat Polysaccharide Biosynthesis Protein SpsA, Chain A"/>
    <property type="match status" value="1"/>
</dbReference>
<keyword evidence="5" id="KW-0808">Transferase</keyword>
<dbReference type="InterPro" id="IPR027995">
    <property type="entry name" value="Galactosyl_T_N"/>
</dbReference>
<evidence type="ECO:0000256" key="7">
    <source>
        <dbReference type="ARBA" id="ARBA00022968"/>
    </source>
</evidence>
<feature type="region of interest" description="Disordered" evidence="11">
    <location>
        <begin position="128"/>
        <end position="168"/>
    </location>
</feature>
<dbReference type="GO" id="GO:0033842">
    <property type="term" value="F:N-acetyl-beta-glucosaminyl-derivative 4-beta-N-acetylgalactosaminyltransferase activity"/>
    <property type="evidence" value="ECO:0007669"/>
    <property type="project" value="TreeGrafter"/>
</dbReference>
<keyword evidence="6" id="KW-0812">Transmembrane</keyword>
<comment type="similarity">
    <text evidence="3">Belongs to the glycosyltransferase 7 family.</text>
</comment>
<dbReference type="Pfam" id="PF13733">
    <property type="entry name" value="Glyco_transf_7N"/>
    <property type="match status" value="1"/>
</dbReference>
<evidence type="ECO:0000256" key="4">
    <source>
        <dbReference type="ARBA" id="ARBA00022676"/>
    </source>
</evidence>
<evidence type="ECO:0008006" key="16">
    <source>
        <dbReference type="Google" id="ProtNLM"/>
    </source>
</evidence>
<feature type="domain" description="Galactosyltransferase C-terminal" evidence="12">
    <location>
        <begin position="40"/>
        <end position="97"/>
    </location>
</feature>
<dbReference type="GO" id="GO:0005794">
    <property type="term" value="C:Golgi apparatus"/>
    <property type="evidence" value="ECO:0007669"/>
    <property type="project" value="TreeGrafter"/>
</dbReference>
<evidence type="ECO:0000256" key="6">
    <source>
        <dbReference type="ARBA" id="ARBA00022692"/>
    </source>
</evidence>
<evidence type="ECO:0000256" key="9">
    <source>
        <dbReference type="ARBA" id="ARBA00023136"/>
    </source>
</evidence>
<comment type="subcellular location">
    <subcellularLocation>
        <location evidence="1">Membrane</location>
        <topology evidence="1">Single-pass type II membrane protein</topology>
    </subcellularLocation>
</comment>
<evidence type="ECO:0000313" key="14">
    <source>
        <dbReference type="EMBL" id="KAK2186026.1"/>
    </source>
</evidence>
<evidence type="ECO:0000256" key="2">
    <source>
        <dbReference type="ARBA" id="ARBA00004922"/>
    </source>
</evidence>
<dbReference type="EMBL" id="JAODUO010000215">
    <property type="protein sequence ID" value="KAK2186026.1"/>
    <property type="molecule type" value="Genomic_DNA"/>
</dbReference>
<accession>A0AAD9P112</accession>
<keyword evidence="8" id="KW-1133">Transmembrane helix</keyword>
<sequence>MNIGFVEALKMYDFHCFIFHDVDLVPEDDRNMYSCPVQPRHMSVAIDEMGYRLAYQELVGGVLNMRTSHFQRLNGYSNLYWGWGAEDDDMAYRHSRATTFVAASTSSSVPGHRYWSVVLESINEFVSSGGRRPRHTCHSSPPDVFWSRDDKPRARAHKHRNQKLPYNE</sequence>
<keyword evidence="15" id="KW-1185">Reference proteome</keyword>
<dbReference type="InterPro" id="IPR027791">
    <property type="entry name" value="Galactosyl_T_C"/>
</dbReference>
<dbReference type="AlphaFoldDB" id="A0AAD9P112"/>
<dbReference type="Proteomes" id="UP001209878">
    <property type="component" value="Unassembled WGS sequence"/>
</dbReference>
<evidence type="ECO:0000313" key="15">
    <source>
        <dbReference type="Proteomes" id="UP001209878"/>
    </source>
</evidence>
<dbReference type="SUPFAM" id="SSF53448">
    <property type="entry name" value="Nucleotide-diphospho-sugar transferases"/>
    <property type="match status" value="1"/>
</dbReference>
<dbReference type="PRINTS" id="PR02050">
    <property type="entry name" value="B14GALTRFASE"/>
</dbReference>
<evidence type="ECO:0000259" key="12">
    <source>
        <dbReference type="Pfam" id="PF02709"/>
    </source>
</evidence>
<dbReference type="PANTHER" id="PTHR19300">
    <property type="entry name" value="BETA-1,4-GALACTOSYLTRANSFERASE"/>
    <property type="match status" value="1"/>
</dbReference>
<dbReference type="PANTHER" id="PTHR19300:SF57">
    <property type="entry name" value="BETA-1,4-N-ACETYLGALACTOSAMINYLTRANSFERASE"/>
    <property type="match status" value="1"/>
</dbReference>
<proteinExistence type="inferred from homology"/>
<organism evidence="14 15">
    <name type="scientific">Ridgeia piscesae</name>
    <name type="common">Tubeworm</name>
    <dbReference type="NCBI Taxonomy" id="27915"/>
    <lineage>
        <taxon>Eukaryota</taxon>
        <taxon>Metazoa</taxon>
        <taxon>Spiralia</taxon>
        <taxon>Lophotrochozoa</taxon>
        <taxon>Annelida</taxon>
        <taxon>Polychaeta</taxon>
        <taxon>Sedentaria</taxon>
        <taxon>Canalipalpata</taxon>
        <taxon>Sabellida</taxon>
        <taxon>Siboglinidae</taxon>
        <taxon>Ridgeia</taxon>
    </lineage>
</organism>
<name>A0AAD9P112_RIDPI</name>
<dbReference type="InterPro" id="IPR003859">
    <property type="entry name" value="Galactosyl_T"/>
</dbReference>
<evidence type="ECO:0000256" key="1">
    <source>
        <dbReference type="ARBA" id="ARBA00004606"/>
    </source>
</evidence>
<evidence type="ECO:0000256" key="10">
    <source>
        <dbReference type="ARBA" id="ARBA00023180"/>
    </source>
</evidence>
<dbReference type="GO" id="GO:0008378">
    <property type="term" value="F:galactosyltransferase activity"/>
    <property type="evidence" value="ECO:0007669"/>
    <property type="project" value="TreeGrafter"/>
</dbReference>
<gene>
    <name evidence="14" type="ORF">NP493_216g03061</name>
</gene>
<evidence type="ECO:0000259" key="13">
    <source>
        <dbReference type="Pfam" id="PF13733"/>
    </source>
</evidence>
<evidence type="ECO:0000256" key="11">
    <source>
        <dbReference type="SAM" id="MobiDB-lite"/>
    </source>
</evidence>
<evidence type="ECO:0000256" key="8">
    <source>
        <dbReference type="ARBA" id="ARBA00022989"/>
    </source>
</evidence>
<protein>
    <recommendedName>
        <fullName evidence="16">Beta-1,4-N-acetylgalactosaminyltransferase bre-4</fullName>
    </recommendedName>
</protein>
<evidence type="ECO:0000256" key="5">
    <source>
        <dbReference type="ARBA" id="ARBA00022679"/>
    </source>
</evidence>
<dbReference type="GO" id="GO:0006688">
    <property type="term" value="P:glycosphingolipid biosynthetic process"/>
    <property type="evidence" value="ECO:0007669"/>
    <property type="project" value="TreeGrafter"/>
</dbReference>